<proteinExistence type="predicted"/>
<keyword evidence="2" id="KW-1185">Reference proteome</keyword>
<dbReference type="InterPro" id="IPR027417">
    <property type="entry name" value="P-loop_NTPase"/>
</dbReference>
<dbReference type="EMBL" id="JAAAUB010000020">
    <property type="protein sequence ID" value="NMH17455.1"/>
    <property type="molecule type" value="Genomic_DNA"/>
</dbReference>
<accession>A0ABX1QRJ7</accession>
<dbReference type="InterPro" id="IPR050238">
    <property type="entry name" value="DNA_Rep/Repair_Clamp_Loader"/>
</dbReference>
<dbReference type="Pfam" id="PF13177">
    <property type="entry name" value="DNA_pol3_delta2"/>
    <property type="match status" value="1"/>
</dbReference>
<evidence type="ECO:0000313" key="1">
    <source>
        <dbReference type="EMBL" id="NMH17455.1"/>
    </source>
</evidence>
<sequence>MAALMPWLEPFYRRFVAAMRGGQAPQALILGGPAGVGKQRLAEVLGARWLCERKPESGDAPCGQCRACRLLLAGGHPRSWRLVPAVEEGNEGRQITIERIREVQEGLSLAETGRRVVTIMPAEAMNRFTANALLKVLEEPPAEVLFLLVTDVPQALLPTVRSRCQLWWIVPPSREVALLWLQTQKDGDQAVSLLDLAGGAPLAALRWARAGWGEWFERFLGEVGGAAPQAPLVWAAGLESWLKSKETRDSGFDLDAWMDWWLRWLHDLARIAAGAKACYFPRSEARLRALARHASLRAWIALETRVRARAQWVRHPLNLRLYLEEVLTAYAETLGAKR</sequence>
<comment type="caution">
    <text evidence="1">The sequence shown here is derived from an EMBL/GenBank/DDBJ whole genome shotgun (WGS) entry which is preliminary data.</text>
</comment>
<gene>
    <name evidence="1" type="ORF">GV368_10220</name>
</gene>
<dbReference type="RefSeq" id="WP_169116444.1">
    <property type="nucleotide sequence ID" value="NZ_JAAAUB010000020.1"/>
</dbReference>
<dbReference type="PANTHER" id="PTHR11669:SF8">
    <property type="entry name" value="DNA POLYMERASE III SUBUNIT DELTA"/>
    <property type="match status" value="1"/>
</dbReference>
<dbReference type="SUPFAM" id="SSF52540">
    <property type="entry name" value="P-loop containing nucleoside triphosphate hydrolases"/>
    <property type="match status" value="1"/>
</dbReference>
<name>A0ABX1QRJ7_9PROT</name>
<dbReference type="Proteomes" id="UP000669605">
    <property type="component" value="Unassembled WGS sequence"/>
</dbReference>
<dbReference type="Gene3D" id="3.40.50.300">
    <property type="entry name" value="P-loop containing nucleotide triphosphate hydrolases"/>
    <property type="match status" value="1"/>
</dbReference>
<evidence type="ECO:0000313" key="2">
    <source>
        <dbReference type="Proteomes" id="UP000669605"/>
    </source>
</evidence>
<protein>
    <submittedName>
        <fullName evidence="1">DNA polymerase III subunit delta</fullName>
    </submittedName>
</protein>
<dbReference type="PANTHER" id="PTHR11669">
    <property type="entry name" value="REPLICATION FACTOR C / DNA POLYMERASE III GAMMA-TAU SUBUNIT"/>
    <property type="match status" value="1"/>
</dbReference>
<organism evidence="1 2">
    <name type="scientific">Tepidiphilus baoligensis</name>
    <dbReference type="NCBI Taxonomy" id="2698687"/>
    <lineage>
        <taxon>Bacteria</taxon>
        <taxon>Pseudomonadati</taxon>
        <taxon>Pseudomonadota</taxon>
        <taxon>Hydrogenophilia</taxon>
        <taxon>Hydrogenophilales</taxon>
        <taxon>Hydrogenophilaceae</taxon>
        <taxon>Tepidiphilus</taxon>
    </lineage>
</organism>
<reference evidence="1 2" key="1">
    <citation type="journal article" date="2020" name="Curr. Microbiol.">
        <title>Tepidiphilus baoligensis sp. nov., a Novel Bacterium of the Family Hydrogenophilaceae Isolated from an Oil Reservoir.</title>
        <authorList>
            <person name="Zhang X."/>
            <person name="Wang G."/>
            <person name="Ma X."/>
            <person name="Yu J."/>
            <person name="You J."/>
            <person name="Xue Y."/>
            <person name="Ma Y."/>
        </authorList>
    </citation>
    <scope>NUCLEOTIDE SEQUENCE [LARGE SCALE GENOMIC DNA]</scope>
    <source>
        <strain evidence="1 2">B18-69</strain>
    </source>
</reference>